<dbReference type="Proteomes" id="UP000192478">
    <property type="component" value="Chromosome"/>
</dbReference>
<dbReference type="KEGG" id="cfm:BJL90_09550"/>
<gene>
    <name evidence="1" type="ORF">BJL90_09550</name>
    <name evidence="2" type="ORF">CLFO_08130</name>
</gene>
<dbReference type="Proteomes" id="UP000177894">
    <property type="component" value="Chromosome"/>
</dbReference>
<accession>A0AAC9WF81</accession>
<protein>
    <submittedName>
        <fullName evidence="2">Uncharacterized protein</fullName>
    </submittedName>
</protein>
<evidence type="ECO:0000313" key="1">
    <source>
        <dbReference type="EMBL" id="AOY76123.1"/>
    </source>
</evidence>
<dbReference type="AlphaFoldDB" id="A0AAC9WF81"/>
<evidence type="ECO:0000313" key="3">
    <source>
        <dbReference type="Proteomes" id="UP000177894"/>
    </source>
</evidence>
<sequence length="147" mass="16537">MGMDINFESLVKEIAKCCLGEEQCGTCEKESCLIGYCKRSLTTSLKQQSEFIDGGMEEIPYNDTKIYDDEMIVETIGFLLNQCKNCNLYHDEECIINIVRSALEIILLGEAQDYKGSTLFYLGDIKAVNEGVADRIFQAFQSKKNAS</sequence>
<dbReference type="RefSeq" id="WP_070967095.1">
    <property type="nucleotide sequence ID" value="NZ_CP017603.1"/>
</dbReference>
<proteinExistence type="predicted"/>
<reference evidence="2 4" key="2">
    <citation type="submission" date="2017-03" db="EMBL/GenBank/DDBJ databases">
        <title>Complete sequence of Clostridium formicaceticum DSM 92.</title>
        <authorList>
            <person name="Poehlein A."/>
            <person name="Karl M."/>
            <person name="Bengelsdorf F.R."/>
            <person name="Duerre P."/>
            <person name="Daniel R."/>
        </authorList>
    </citation>
    <scope>NUCLEOTIDE SEQUENCE [LARGE SCALE GENOMIC DNA]</scope>
    <source>
        <strain evidence="2 4">DSM 92</strain>
    </source>
</reference>
<keyword evidence="3" id="KW-1185">Reference proteome</keyword>
<dbReference type="EMBL" id="CP017603">
    <property type="protein sequence ID" value="AOY76123.1"/>
    <property type="molecule type" value="Genomic_DNA"/>
</dbReference>
<organism evidence="2 4">
    <name type="scientific">Clostridium formicaceticum</name>
    <dbReference type="NCBI Taxonomy" id="1497"/>
    <lineage>
        <taxon>Bacteria</taxon>
        <taxon>Bacillati</taxon>
        <taxon>Bacillota</taxon>
        <taxon>Clostridia</taxon>
        <taxon>Eubacteriales</taxon>
        <taxon>Clostridiaceae</taxon>
        <taxon>Clostridium</taxon>
    </lineage>
</organism>
<evidence type="ECO:0000313" key="4">
    <source>
        <dbReference type="Proteomes" id="UP000192478"/>
    </source>
</evidence>
<name>A0AAC9WF81_9CLOT</name>
<dbReference type="EMBL" id="CP020559">
    <property type="protein sequence ID" value="ARE86491.1"/>
    <property type="molecule type" value="Genomic_DNA"/>
</dbReference>
<evidence type="ECO:0000313" key="2">
    <source>
        <dbReference type="EMBL" id="ARE86491.1"/>
    </source>
</evidence>
<reference evidence="1 3" key="1">
    <citation type="submission" date="2016-10" db="EMBL/GenBank/DDBJ databases">
        <title>Complete Genome Sequence of Acetogen Clostridium formicoaceticum ATCC 27076.</title>
        <authorList>
            <person name="Bao T."/>
            <person name="Cheng C."/>
            <person name="Zhao J."/>
            <person name="Yang S.-T."/>
            <person name="Wang J."/>
            <person name="Wang M."/>
        </authorList>
    </citation>
    <scope>NUCLEOTIDE SEQUENCE [LARGE SCALE GENOMIC DNA]</scope>
    <source>
        <strain evidence="1 3">ATCC 27076</strain>
    </source>
</reference>